<comment type="caution">
    <text evidence="8">The sequence shown here is derived from an EMBL/GenBank/DDBJ whole genome shotgun (WGS) entry which is preliminary data.</text>
</comment>
<evidence type="ECO:0000256" key="1">
    <source>
        <dbReference type="ARBA" id="ARBA00022490"/>
    </source>
</evidence>
<organism evidence="8 10">
    <name type="scientific">Didymodactylos carnosus</name>
    <dbReference type="NCBI Taxonomy" id="1234261"/>
    <lineage>
        <taxon>Eukaryota</taxon>
        <taxon>Metazoa</taxon>
        <taxon>Spiralia</taxon>
        <taxon>Gnathifera</taxon>
        <taxon>Rotifera</taxon>
        <taxon>Eurotatoria</taxon>
        <taxon>Bdelloidea</taxon>
        <taxon>Philodinida</taxon>
        <taxon>Philodinidae</taxon>
        <taxon>Didymodactylos</taxon>
    </lineage>
</organism>
<keyword evidence="2" id="KW-0653">Protein transport</keyword>
<keyword evidence="3" id="KW-0811">Translocation</keyword>
<dbReference type="PRINTS" id="PR00906">
    <property type="entry name" value="SECA"/>
</dbReference>
<dbReference type="SUPFAM" id="SSF48452">
    <property type="entry name" value="TPR-like"/>
    <property type="match status" value="1"/>
</dbReference>
<dbReference type="Proteomes" id="UP000681722">
    <property type="component" value="Unassembled WGS sequence"/>
</dbReference>
<feature type="non-terminal residue" evidence="8">
    <location>
        <position position="3249"/>
    </location>
</feature>
<feature type="domain" description="SecA family profile" evidence="7">
    <location>
        <begin position="856"/>
        <end position="1541"/>
    </location>
</feature>
<evidence type="ECO:0000256" key="2">
    <source>
        <dbReference type="ARBA" id="ARBA00022927"/>
    </source>
</evidence>
<reference evidence="8" key="1">
    <citation type="submission" date="2021-02" db="EMBL/GenBank/DDBJ databases">
        <authorList>
            <person name="Nowell W R."/>
        </authorList>
    </citation>
    <scope>NUCLEOTIDE SEQUENCE</scope>
</reference>
<accession>A0A814QAM1</accession>
<evidence type="ECO:0000259" key="5">
    <source>
        <dbReference type="PROSITE" id="PS51192"/>
    </source>
</evidence>
<evidence type="ECO:0000313" key="9">
    <source>
        <dbReference type="EMBL" id="CAF3880725.1"/>
    </source>
</evidence>
<keyword evidence="1" id="KW-0963">Cytoplasm</keyword>
<dbReference type="EMBL" id="CAJOBC010005933">
    <property type="protein sequence ID" value="CAF3880725.1"/>
    <property type="molecule type" value="Genomic_DNA"/>
</dbReference>
<dbReference type="PROSITE" id="PS51194">
    <property type="entry name" value="HELICASE_CTER"/>
    <property type="match status" value="1"/>
</dbReference>
<name>A0A814QAM1_9BILA</name>
<protein>
    <recommendedName>
        <fullName evidence="11">Protein translocase subunit SecA</fullName>
    </recommendedName>
</protein>
<evidence type="ECO:0000313" key="10">
    <source>
        <dbReference type="Proteomes" id="UP000663829"/>
    </source>
</evidence>
<dbReference type="GO" id="GO:0006605">
    <property type="term" value="P:protein targeting"/>
    <property type="evidence" value="ECO:0007669"/>
    <property type="project" value="InterPro"/>
</dbReference>
<dbReference type="Pfam" id="PF01043">
    <property type="entry name" value="SecA_PP_bind"/>
    <property type="match status" value="1"/>
</dbReference>
<dbReference type="InterPro" id="IPR014001">
    <property type="entry name" value="Helicase_ATP-bd"/>
</dbReference>
<evidence type="ECO:0000256" key="3">
    <source>
        <dbReference type="ARBA" id="ARBA00023010"/>
    </source>
</evidence>
<proteinExistence type="predicted"/>
<dbReference type="GO" id="GO:0016020">
    <property type="term" value="C:membrane"/>
    <property type="evidence" value="ECO:0007669"/>
    <property type="project" value="InterPro"/>
</dbReference>
<dbReference type="GO" id="GO:0017038">
    <property type="term" value="P:protein import"/>
    <property type="evidence" value="ECO:0007669"/>
    <property type="project" value="InterPro"/>
</dbReference>
<dbReference type="PROSITE" id="PS51196">
    <property type="entry name" value="SECA_MOTOR_DEAD"/>
    <property type="match status" value="1"/>
</dbReference>
<dbReference type="Pfam" id="PF07517">
    <property type="entry name" value="SecA_DEAD"/>
    <property type="match status" value="1"/>
</dbReference>
<keyword evidence="2" id="KW-0813">Transport</keyword>
<dbReference type="Gene3D" id="3.40.50.300">
    <property type="entry name" value="P-loop containing nucleotide triphosphate hydrolases"/>
    <property type="match status" value="2"/>
</dbReference>
<feature type="domain" description="Helicase C-terminal" evidence="6">
    <location>
        <begin position="1389"/>
        <end position="1564"/>
    </location>
</feature>
<dbReference type="InterPro" id="IPR014018">
    <property type="entry name" value="SecA_motor_DEAD"/>
</dbReference>
<dbReference type="SUPFAM" id="SSF52540">
    <property type="entry name" value="P-loop containing nucleoside triphosphate hydrolases"/>
    <property type="match status" value="2"/>
</dbReference>
<feature type="coiled-coil region" evidence="4">
    <location>
        <begin position="1304"/>
        <end position="1331"/>
    </location>
</feature>
<dbReference type="InterPro" id="IPR000185">
    <property type="entry name" value="SecA"/>
</dbReference>
<dbReference type="EMBL" id="CAJNOQ010005934">
    <property type="protein sequence ID" value="CAF1116913.1"/>
    <property type="molecule type" value="Genomic_DNA"/>
</dbReference>
<dbReference type="InterPro" id="IPR011130">
    <property type="entry name" value="SecA_preprotein_X-link_dom"/>
</dbReference>
<dbReference type="InterPro" id="IPR011115">
    <property type="entry name" value="SecA_DEAD"/>
</dbReference>
<dbReference type="SUPFAM" id="SSF81767">
    <property type="entry name" value="Pre-protein crosslinking domain of SecA"/>
    <property type="match status" value="1"/>
</dbReference>
<gene>
    <name evidence="8" type="ORF">GPM918_LOCUS19500</name>
    <name evidence="9" type="ORF">SRO942_LOCUS19496</name>
</gene>
<evidence type="ECO:0000313" key="8">
    <source>
        <dbReference type="EMBL" id="CAF1116913.1"/>
    </source>
</evidence>
<dbReference type="PANTHER" id="PTHR30612">
    <property type="entry name" value="SECA INNER MEMBRANE COMPONENT OF SEC PROTEIN SECRETION SYSTEM"/>
    <property type="match status" value="1"/>
</dbReference>
<feature type="domain" description="Helicase ATP-binding" evidence="5">
    <location>
        <begin position="952"/>
        <end position="1104"/>
    </location>
</feature>
<dbReference type="GO" id="GO:0005524">
    <property type="term" value="F:ATP binding"/>
    <property type="evidence" value="ECO:0007669"/>
    <property type="project" value="InterPro"/>
</dbReference>
<dbReference type="GO" id="GO:0006886">
    <property type="term" value="P:intracellular protein transport"/>
    <property type="evidence" value="ECO:0007669"/>
    <property type="project" value="InterPro"/>
</dbReference>
<dbReference type="Proteomes" id="UP000663829">
    <property type="component" value="Unassembled WGS sequence"/>
</dbReference>
<dbReference type="SMART" id="SM00957">
    <property type="entry name" value="SecA_DEAD"/>
    <property type="match status" value="1"/>
</dbReference>
<dbReference type="Gene3D" id="3.90.1440.10">
    <property type="entry name" value="SecA, preprotein cross-linking domain"/>
    <property type="match status" value="1"/>
</dbReference>
<dbReference type="PROSITE" id="PS51192">
    <property type="entry name" value="HELICASE_ATP_BIND_1"/>
    <property type="match status" value="1"/>
</dbReference>
<dbReference type="InterPro" id="IPR011990">
    <property type="entry name" value="TPR-like_helical_dom_sf"/>
</dbReference>
<keyword evidence="10" id="KW-1185">Reference proteome</keyword>
<evidence type="ECO:0000259" key="7">
    <source>
        <dbReference type="PROSITE" id="PS51196"/>
    </source>
</evidence>
<dbReference type="InterPro" id="IPR036670">
    <property type="entry name" value="SecA_X-link_sf"/>
</dbReference>
<dbReference type="OrthoDB" id="10061200at2759"/>
<evidence type="ECO:0000256" key="4">
    <source>
        <dbReference type="SAM" id="Coils"/>
    </source>
</evidence>
<sequence length="3249" mass="376280">LFRKTIKTFNDNFTEGNFLSNIIEITKHLTYLFRLDTTKQLIDLNITTQIKANIDFLKEYYSIIEDAMFPSKDDQQILSDFILALNCFLEENIEKIIVQDNDTKESLILLKEEIEKLKICLKNKIYKGFNYLFVEKEYEEFIQKRQENPILISMKWILPMLKHIFYLMKLFQDPNKSTFLKQFKEKFSDVSQFSRNSLTNIEKFLNSKKEKLLKVEWNDSSAEKIKLTEIHKSIHMEYEFLEINLKNLIILKMKLTEHFDELEHNDHLSDLKFLLTNLYIKKLNIEIKNKFQTNENRIIDELVDYAQSLYNKLSQSFNNRKAYKHLLTYFDEVYKHIEVREILDNTVYQIIANNNNLEEINETNLSDILDSLPLDYLYKNKDLFRKLLDKIENFNNKQYLINLVRYCCLFCSLNENENETLVRFDLNNKDKIDRIVKCLKEIRDNMLDIRLSDEQSDTIKNNKEILVLHEGEISIDSNQNRIIKYIKDNSSTVGTMSDRNATEELETLMQSFSNNKIQRLINIFLKPVLSWLEEFNALKIELVKTEMIKQISTNEEIRHKFHDAIKLSQFLAEDHLDDWFEIMREISKASLNQFSLENLIKIISLLSDFQDLSIVKQIITKKTSNSWLFNLLFARIESNLRIMLRENLDDELTYKLIHLKWNLRFYMDPQCLFLDIFGQLLLEYQNQESKLLENNFNRFLIEFINLVIESRVDLDEKLLNKLSLKALTLWKLPLEKKILSKKLDKFNFFKNAMEIHQSTTIDYLYKIREEKGDEILTNLLKLIENIQVEISILNELLEELAFGGFTLDKGSLEQLKNQPFKQWKNLLKDYTERPLYELNVEQLIKIMKEKEGEGKINESIKHLLENQFVKTKISQLLEKIYSLYNGEWIKETKDDIRQWADELRKRKRSSKEYFDWNKNYLPEMIAIIIRAVELYHGYHPRTIQLVALAILLESNSSKKGRLGNISTGEGKSLITAMLAISHALIGNKVDIVTSSKILAIRDASDDTEEGYKKFFDLFGLNVSNNCDDACDNSKTGQAERKERYQKNEIIYGETGYFQRDILLTKFFDKDIRHRIGDILIVDEVDNMFIDNAEKILYISHTITDMRHLRDLFIHIWISVNNRIEQSYSEENVKKTHNYIQLMIENKDLKIPSTLIKFVNRNLKTWILNAYSAKYIENNDNYIIGDIESNKHGEILIMDKDTGIEQMNTRWSNGLHQFLQLKHCGKLTDESLKAVFMSNMNFFKLYENLNGMSGTIGDQEERKLLSLEYGTDCFELPRFRKYRFQYEKSKEFVGRSESEWCEQIIKDIKEKMNATRQINQNEKDEIEKIKQESQTLLEPKNKYADLGKYETEINLNRKSIDKIDKNVSCLKEDIAFQQTRQAKLERDIRDYGQILSAGDENDKRAVLIICKNIADLEKIAAKVRQEFSSNKNIYTYDRAYRKFEKNVLNPGDIIIATNIAGRGTDLTIDKLLEANGGLHVILSYIPGNLRVQQQAFGRTARGGNRGTGVYVVHDSRKMMLMPDMTVDFLLNERDEKEKERLDEIVRKSFPKIKIENILFEKFNLFKEEIKSKIEESFSKSKTKNIAFRNLDFSYEQVKSLVNRTFLLNSSESDFSTKDRILKELDSNTYGLITDPGELIKLSQLFMGNKKYIEARDCYSQIIEKHPDFSDIAHYYKAFCIIHLGGGDRGEIIKAKLHLKKALSLLESKRSTIMSRIQILLSLNHITQQKGQGLNVNYFKKQNEGEAQILSYHINAILEAIGSEISSENFRSGSITGDIPTEIYKEILKDDLDLIKDTRISKKIIIGSQVLKTSEDENIRPLLLNKGKLLIYEDFQKLGFDESQYRNLRNELQKKGILSTLELYKKVDHMQDAPQCITFPNVFKYCQEKILNDLESVLIQSQQQNWSYKKRIIKENFFETKVFHKDTFLSATHDIIKQREMIRILNSISDDLVGKLDDPVFCALGSEIKNLLLGKKLISFSVGDRISRDTFLTKLCQKLNISEMECQPVKFLLSGIFEETIEIVIYVSETLKQNITEKLKTTNFNERAEEIQRAIQELLCGNDQYPLTPGDIIQKTTLIKILKTFRPDPSISEEQIMNILKYLEFNETLRINENLNAKFDDNTNVQVFCDNKTKVKEFFLGNKSYTLASGEEVCIGSGKNKVSKSQLTKVMKKIGITDEKKIDDIFKHLALEFDSVKFINSYTEFYLQNSDIKQIEKYVSKIQKSDCTDESKEEIKTKIDMLNFIQIGSLNNKSKHIKKTLLKAIECNEFDLTAIDFCLNQEEFELLRGVLQDNGIIKPMLYKLLSESHNKSSCDIDESFFSNLENIFVLLYYNDGRISEENLSLRTAKEVSQELFYRLRESTVIKDAKVHFKFTYDPEKRIENIRKRVEDVVMKVFNLKREDNLAYDITDWTGFGDFVTSNNKELDEYIDSITNTLKQCAGVLRTLPKVKISEKNLKTMFQTGQIPPEAMDYISMCFDSVLSLEEKKSIWDWNAFCCAMIGIAQIAAGIALDICTFGAAHYFAQGLIAEGIGDIVFAIQSVIQGNFSWKAYSQHKVQSVIISLLTAGVGSYLSKGTQTGVTGVGLATKTAMAKTIAKETLTHLTISVASAIVNITTDESSQFIMNEILDKHLAKVLDEWIANDAIYKAKKMILDERFRSIYEKFGAEDAKNIINKSIYATLLDLQHGDLAGMIFNRVMQIAHGISGAFSSTARIVQKNKSKAALFSSIAKIIDKTVTSVRIFKTFIELCTMCHRFCEILDKKLLESSNSKKAKSSIENIKEENANISISANISEHIKSMEDQMKAAIREKPIQELITSPFVVAREELEEHINRRADEFIVLIEEKGHESLKKLNSGKIRALEQLGLLIDAKHLSSEDLNRTVCNLNGQSIEELKKQHGDNVRFAMKDGKLLALPPTYKEYMDNIENGIYAGLIHFKLVAEKYNTDIEVVDPENNYQPHTDAPNGGTINPTKNVDGKSMIVAYILSKEKGKVGHFAPVIEVDGKLQVIDISQNLGTKDQCFAQTMLFYEKYKEGKLSRTDINSIQNYGISSTDIGRFKIDLAQFGRGSSSVRYDYHEGVTVKHSQLLGGARQEQRPFEERVHSNPAAGRYGHLDRRWRGRKGIYEINHIPPKASYRDTPYRDISINHMPAIAMFIEDHRGMSSTGSSDLAFSHRSTVQECLRRGDMYSAMKLELSHTLTINPTRSYENAVLQYINYVGSTPVKGAPLNLDGTRSLLTRSQALQSQEELFGR</sequence>
<dbReference type="InterPro" id="IPR027417">
    <property type="entry name" value="P-loop_NTPase"/>
</dbReference>
<dbReference type="InterPro" id="IPR001650">
    <property type="entry name" value="Helicase_C-like"/>
</dbReference>
<evidence type="ECO:0008006" key="11">
    <source>
        <dbReference type="Google" id="ProtNLM"/>
    </source>
</evidence>
<evidence type="ECO:0000259" key="6">
    <source>
        <dbReference type="PROSITE" id="PS51194"/>
    </source>
</evidence>
<dbReference type="PANTHER" id="PTHR30612:SF0">
    <property type="entry name" value="CHLOROPLAST PROTEIN-TRANSPORTING ATPASE"/>
    <property type="match status" value="1"/>
</dbReference>
<keyword evidence="4" id="KW-0175">Coiled coil</keyword>